<evidence type="ECO:0000256" key="11">
    <source>
        <dbReference type="RuleBase" id="RU000492"/>
    </source>
</evidence>
<dbReference type="GO" id="GO:0005524">
    <property type="term" value="F:ATP binding"/>
    <property type="evidence" value="ECO:0007669"/>
    <property type="project" value="UniProtKB-KW"/>
</dbReference>
<keyword evidence="2" id="KW-0690">Ribosome biogenesis</keyword>
<dbReference type="SMART" id="SM00487">
    <property type="entry name" value="DEXDc"/>
    <property type="match status" value="1"/>
</dbReference>
<dbReference type="InterPro" id="IPR027417">
    <property type="entry name" value="P-loop_NTPase"/>
</dbReference>
<dbReference type="Pfam" id="PF00270">
    <property type="entry name" value="DEAD"/>
    <property type="match status" value="1"/>
</dbReference>
<evidence type="ECO:0000256" key="2">
    <source>
        <dbReference type="ARBA" id="ARBA00022517"/>
    </source>
</evidence>
<evidence type="ECO:0000256" key="8">
    <source>
        <dbReference type="ARBA" id="ARBA00022884"/>
    </source>
</evidence>
<dbReference type="PROSITE" id="PS00039">
    <property type="entry name" value="DEAD_ATP_HELICASE"/>
    <property type="match status" value="1"/>
</dbReference>
<evidence type="ECO:0000259" key="14">
    <source>
        <dbReference type="PROSITE" id="PS51194"/>
    </source>
</evidence>
<dbReference type="PANTHER" id="PTHR47959">
    <property type="entry name" value="ATP-DEPENDENT RNA HELICASE RHLE-RELATED"/>
    <property type="match status" value="1"/>
</dbReference>
<comment type="subcellular location">
    <subcellularLocation>
        <location evidence="1">Nucleus</location>
    </subcellularLocation>
</comment>
<dbReference type="CDD" id="cd17955">
    <property type="entry name" value="DEADc_DDX49"/>
    <property type="match status" value="1"/>
</dbReference>
<dbReference type="GO" id="GO:0005829">
    <property type="term" value="C:cytosol"/>
    <property type="evidence" value="ECO:0007669"/>
    <property type="project" value="TreeGrafter"/>
</dbReference>
<evidence type="ECO:0000259" key="13">
    <source>
        <dbReference type="PROSITE" id="PS51192"/>
    </source>
</evidence>
<dbReference type="InterPro" id="IPR001650">
    <property type="entry name" value="Helicase_C-like"/>
</dbReference>
<organism evidence="16 17">
    <name type="scientific">Pichia californica</name>
    <dbReference type="NCBI Taxonomy" id="460514"/>
    <lineage>
        <taxon>Eukaryota</taxon>
        <taxon>Fungi</taxon>
        <taxon>Dikarya</taxon>
        <taxon>Ascomycota</taxon>
        <taxon>Saccharomycotina</taxon>
        <taxon>Pichiomycetes</taxon>
        <taxon>Pichiales</taxon>
        <taxon>Pichiaceae</taxon>
        <taxon>Pichia</taxon>
    </lineage>
</organism>
<feature type="compositionally biased region" description="Basic and acidic residues" evidence="12">
    <location>
        <begin position="403"/>
        <end position="418"/>
    </location>
</feature>
<dbReference type="AlphaFoldDB" id="A0A9P7BG75"/>
<dbReference type="GO" id="GO:0005634">
    <property type="term" value="C:nucleus"/>
    <property type="evidence" value="ECO:0007669"/>
    <property type="project" value="UniProtKB-SubCell"/>
</dbReference>
<dbReference type="PROSITE" id="PS51194">
    <property type="entry name" value="HELICASE_CTER"/>
    <property type="match status" value="1"/>
</dbReference>
<keyword evidence="5 11" id="KW-0378">Hydrolase</keyword>
<gene>
    <name evidence="16" type="primary">DBP8</name>
    <name evidence="16" type="ORF">C6P40_001577</name>
</gene>
<name>A0A9P7BG75_9ASCO</name>
<dbReference type="GO" id="GO:0003723">
    <property type="term" value="F:RNA binding"/>
    <property type="evidence" value="ECO:0007669"/>
    <property type="project" value="UniProtKB-KW"/>
</dbReference>
<evidence type="ECO:0000256" key="10">
    <source>
        <dbReference type="PROSITE-ProRule" id="PRU00552"/>
    </source>
</evidence>
<evidence type="ECO:0000256" key="7">
    <source>
        <dbReference type="ARBA" id="ARBA00022840"/>
    </source>
</evidence>
<dbReference type="Gene3D" id="3.40.50.300">
    <property type="entry name" value="P-loop containing nucleotide triphosphate hydrolases"/>
    <property type="match status" value="2"/>
</dbReference>
<dbReference type="GO" id="GO:0016787">
    <property type="term" value="F:hydrolase activity"/>
    <property type="evidence" value="ECO:0007669"/>
    <property type="project" value="UniProtKB-KW"/>
</dbReference>
<accession>A0A9P7BG75</accession>
<dbReference type="InterPro" id="IPR011545">
    <property type="entry name" value="DEAD/DEAH_box_helicase_dom"/>
</dbReference>
<reference evidence="16" key="1">
    <citation type="submission" date="2020-11" db="EMBL/GenBank/DDBJ databases">
        <title>Kefir isolates.</title>
        <authorList>
            <person name="Marcisauskas S."/>
            <person name="Kim Y."/>
            <person name="Blasche S."/>
        </authorList>
    </citation>
    <scope>NUCLEOTIDE SEQUENCE</scope>
    <source>
        <strain evidence="16">Olga-1</strain>
    </source>
</reference>
<dbReference type="SUPFAM" id="SSF52540">
    <property type="entry name" value="P-loop containing nucleoside triphosphate hydrolases"/>
    <property type="match status" value="1"/>
</dbReference>
<dbReference type="PROSITE" id="PS51192">
    <property type="entry name" value="HELICASE_ATP_BIND_1"/>
    <property type="match status" value="1"/>
</dbReference>
<dbReference type="CDD" id="cd18787">
    <property type="entry name" value="SF2_C_DEAD"/>
    <property type="match status" value="1"/>
</dbReference>
<keyword evidence="7 11" id="KW-0067">ATP-binding</keyword>
<evidence type="ECO:0000313" key="16">
    <source>
        <dbReference type="EMBL" id="KAG0687963.1"/>
    </source>
</evidence>
<keyword evidence="17" id="KW-1185">Reference proteome</keyword>
<dbReference type="EMBL" id="PUHW01000196">
    <property type="protein sequence ID" value="KAG0687963.1"/>
    <property type="molecule type" value="Genomic_DNA"/>
</dbReference>
<evidence type="ECO:0000256" key="12">
    <source>
        <dbReference type="SAM" id="MobiDB-lite"/>
    </source>
</evidence>
<evidence type="ECO:0000256" key="4">
    <source>
        <dbReference type="ARBA" id="ARBA00022741"/>
    </source>
</evidence>
<feature type="compositionally biased region" description="Basic residues" evidence="12">
    <location>
        <begin position="432"/>
        <end position="445"/>
    </location>
</feature>
<evidence type="ECO:0000256" key="1">
    <source>
        <dbReference type="ARBA" id="ARBA00004123"/>
    </source>
</evidence>
<comment type="similarity">
    <text evidence="11">Belongs to the DEAD box helicase family.</text>
</comment>
<evidence type="ECO:0000256" key="3">
    <source>
        <dbReference type="ARBA" id="ARBA00022552"/>
    </source>
</evidence>
<keyword evidence="6 11" id="KW-0347">Helicase</keyword>
<dbReference type="GO" id="GO:0006364">
    <property type="term" value="P:rRNA processing"/>
    <property type="evidence" value="ECO:0007669"/>
    <property type="project" value="UniProtKB-KW"/>
</dbReference>
<feature type="domain" description="Helicase ATP-binding" evidence="13">
    <location>
        <begin position="33"/>
        <end position="208"/>
    </location>
</feature>
<evidence type="ECO:0000256" key="5">
    <source>
        <dbReference type="ARBA" id="ARBA00022801"/>
    </source>
</evidence>
<dbReference type="SMART" id="SM00490">
    <property type="entry name" value="HELICc"/>
    <property type="match status" value="1"/>
</dbReference>
<keyword evidence="8" id="KW-0694">RNA-binding</keyword>
<evidence type="ECO:0000259" key="15">
    <source>
        <dbReference type="PROSITE" id="PS51195"/>
    </source>
</evidence>
<evidence type="ECO:0000256" key="6">
    <source>
        <dbReference type="ARBA" id="ARBA00022806"/>
    </source>
</evidence>
<evidence type="ECO:0000313" key="17">
    <source>
        <dbReference type="Proteomes" id="UP000697127"/>
    </source>
</evidence>
<comment type="caution">
    <text evidence="16">The sequence shown here is derived from an EMBL/GenBank/DDBJ whole genome shotgun (WGS) entry which is preliminary data.</text>
</comment>
<dbReference type="PROSITE" id="PS51195">
    <property type="entry name" value="Q_MOTIF"/>
    <property type="match status" value="1"/>
</dbReference>
<dbReference type="InterPro" id="IPR000629">
    <property type="entry name" value="RNA-helicase_DEAD-box_CS"/>
</dbReference>
<dbReference type="InterPro" id="IPR014014">
    <property type="entry name" value="RNA_helicase_DEAD_Q_motif"/>
</dbReference>
<protein>
    <submittedName>
        <fullName evidence="16">RNA helicase</fullName>
    </submittedName>
</protein>
<dbReference type="InterPro" id="IPR014001">
    <property type="entry name" value="Helicase_ATP-bd"/>
</dbReference>
<feature type="short sequence motif" description="Q motif" evidence="10">
    <location>
        <begin position="2"/>
        <end position="30"/>
    </location>
</feature>
<proteinExistence type="inferred from homology"/>
<evidence type="ECO:0000256" key="9">
    <source>
        <dbReference type="ARBA" id="ARBA00023242"/>
    </source>
</evidence>
<sequence>MSTFKDLGLPRWLCDTLSGVKITRPTNIQSGTIPEILKGKNCIGGAKTGSGKTIAFAAPMLAKWAEDPCGIFGVILTPTRELAMQIAEQFGAMGSNVNLKTALIIGGQSMIEQSNSLKNNPDFIIATPGRLAHIIQEHPDDVKGLKRMKFVVLDEADRLLTDSFTEHLGICFSAFPDSKKRQSLLFTATVTDAVRSLKDKSDNVFIHELDKIDDVVIPEKLKLSYILTPFLVKEAILHNLLTKDDFKESTVMIFVNRSETCELIKRILKELDIRVTALHSEMPQSERTNSLHRFRAGAARVLVSTDLGGRGLDIPSVELVVNYDIPRDPDDFIHRVGRTARAGRKGDAISFVTPNDLDRILAIEDRIGRKMDEYEKVTDNALIKDSLKSTLAAKVDARMEMDKENFGERKQKLREKQLLRNNTPVKTGKVTKEKKSKKAKSTKKQ</sequence>
<feature type="region of interest" description="Disordered" evidence="12">
    <location>
        <begin position="403"/>
        <end position="445"/>
    </location>
</feature>
<feature type="domain" description="Helicase C-terminal" evidence="14">
    <location>
        <begin position="242"/>
        <end position="382"/>
    </location>
</feature>
<feature type="domain" description="DEAD-box RNA helicase Q" evidence="15">
    <location>
        <begin position="2"/>
        <end position="30"/>
    </location>
</feature>
<dbReference type="GO" id="GO:0003724">
    <property type="term" value="F:RNA helicase activity"/>
    <property type="evidence" value="ECO:0007669"/>
    <property type="project" value="InterPro"/>
</dbReference>
<keyword evidence="9" id="KW-0539">Nucleus</keyword>
<dbReference type="InterPro" id="IPR050079">
    <property type="entry name" value="DEAD_box_RNA_helicase"/>
</dbReference>
<dbReference type="Pfam" id="PF00271">
    <property type="entry name" value="Helicase_C"/>
    <property type="match status" value="1"/>
</dbReference>
<dbReference type="Proteomes" id="UP000697127">
    <property type="component" value="Unassembled WGS sequence"/>
</dbReference>
<keyword evidence="3" id="KW-0698">rRNA processing</keyword>
<dbReference type="PANTHER" id="PTHR47959:SF24">
    <property type="entry name" value="ATP-DEPENDENT RNA HELICASE"/>
    <property type="match status" value="1"/>
</dbReference>
<keyword evidence="4 11" id="KW-0547">Nucleotide-binding</keyword>